<organism evidence="1">
    <name type="scientific">marine metagenome</name>
    <dbReference type="NCBI Taxonomy" id="408172"/>
    <lineage>
        <taxon>unclassified sequences</taxon>
        <taxon>metagenomes</taxon>
        <taxon>ecological metagenomes</taxon>
    </lineage>
</organism>
<evidence type="ECO:0000313" key="1">
    <source>
        <dbReference type="EMBL" id="SVC66868.1"/>
    </source>
</evidence>
<sequence length="38" mass="4481">MSETDLIKRLEDTGKYKVIKRLEPQEIYNKDDGGKKKI</sequence>
<protein>
    <submittedName>
        <fullName evidence="1">Uncharacterized protein</fullName>
    </submittedName>
</protein>
<proteinExistence type="predicted"/>
<dbReference type="AlphaFoldDB" id="A0A382P290"/>
<accession>A0A382P290</accession>
<reference evidence="1" key="1">
    <citation type="submission" date="2018-05" db="EMBL/GenBank/DDBJ databases">
        <authorList>
            <person name="Lanie J.A."/>
            <person name="Ng W.-L."/>
            <person name="Kazmierczak K.M."/>
            <person name="Andrzejewski T.M."/>
            <person name="Davidsen T.M."/>
            <person name="Wayne K.J."/>
            <person name="Tettelin H."/>
            <person name="Glass J.I."/>
            <person name="Rusch D."/>
            <person name="Podicherti R."/>
            <person name="Tsui H.-C.T."/>
            <person name="Winkler M.E."/>
        </authorList>
    </citation>
    <scope>NUCLEOTIDE SEQUENCE</scope>
</reference>
<gene>
    <name evidence="1" type="ORF">METZ01_LOCUS319722</name>
</gene>
<dbReference type="EMBL" id="UINC01104021">
    <property type="protein sequence ID" value="SVC66868.1"/>
    <property type="molecule type" value="Genomic_DNA"/>
</dbReference>
<name>A0A382P290_9ZZZZ</name>
<feature type="non-terminal residue" evidence="1">
    <location>
        <position position="38"/>
    </location>
</feature>